<feature type="binding site" evidence="5">
    <location>
        <begin position="96"/>
        <end position="98"/>
    </location>
    <ligand>
        <name>CoA</name>
        <dbReference type="ChEBI" id="CHEBI:57287"/>
    </ligand>
</feature>
<dbReference type="PROSITE" id="PS00399">
    <property type="entry name" value="SUCCINYL_COA_LIG_2"/>
    <property type="match status" value="1"/>
</dbReference>
<dbReference type="InterPro" id="IPR003781">
    <property type="entry name" value="CoA-bd"/>
</dbReference>
<evidence type="ECO:0000256" key="3">
    <source>
        <dbReference type="ARBA" id="ARBA00022741"/>
    </source>
</evidence>
<dbReference type="InterPro" id="IPR016102">
    <property type="entry name" value="Succinyl-CoA_synth-like"/>
</dbReference>
<dbReference type="PANTHER" id="PTHR11117">
    <property type="entry name" value="SUCCINYL-COA LIGASE SUBUNIT ALPHA"/>
    <property type="match status" value="1"/>
</dbReference>
<evidence type="ECO:0000256" key="5">
    <source>
        <dbReference type="HAMAP-Rule" id="MF_01988"/>
    </source>
</evidence>
<dbReference type="FunCoup" id="A0A402CQL7">
    <property type="interactions" value="417"/>
</dbReference>
<dbReference type="EMBL" id="AP025739">
    <property type="protein sequence ID" value="BDI32706.1"/>
    <property type="molecule type" value="Genomic_DNA"/>
</dbReference>
<keyword evidence="2 5" id="KW-0436">Ligase</keyword>
<dbReference type="Gene3D" id="3.40.50.720">
    <property type="entry name" value="NAD(P)-binding Rossmann-like Domain"/>
    <property type="match status" value="1"/>
</dbReference>
<dbReference type="KEGG" id="ccot:CCAX7_47570"/>
<feature type="binding site" evidence="5">
    <location>
        <position position="159"/>
    </location>
    <ligand>
        <name>substrate</name>
        <note>ligand shared with subunit beta</note>
    </ligand>
</feature>
<dbReference type="SUPFAM" id="SSF51735">
    <property type="entry name" value="NAD(P)-binding Rossmann-fold domains"/>
    <property type="match status" value="1"/>
</dbReference>
<dbReference type="AlphaFoldDB" id="A0A402CQL7"/>
<protein>
    <recommendedName>
        <fullName evidence="5">Succinate--CoA ligase [ADP-forming] subunit alpha</fullName>
        <ecNumber evidence="5">6.2.1.5</ecNumber>
    </recommendedName>
    <alternativeName>
        <fullName evidence="5">Succinyl-CoA synthetase subunit alpha</fullName>
        <shortName evidence="5">SCS-alpha</shortName>
    </alternativeName>
</protein>
<dbReference type="SUPFAM" id="SSF52210">
    <property type="entry name" value="Succinyl-CoA synthetase domains"/>
    <property type="match status" value="1"/>
</dbReference>
<dbReference type="PANTHER" id="PTHR11117:SF2">
    <property type="entry name" value="SUCCINATE--COA LIGASE [ADP_GDP-FORMING] SUBUNIT ALPHA, MITOCHONDRIAL"/>
    <property type="match status" value="1"/>
</dbReference>
<dbReference type="PRINTS" id="PR01798">
    <property type="entry name" value="SCOASYNTHASE"/>
</dbReference>
<dbReference type="InterPro" id="IPR033847">
    <property type="entry name" value="Citrt_syn/SCS-alpha_CS"/>
</dbReference>
<dbReference type="SMART" id="SM00881">
    <property type="entry name" value="CoA_binding"/>
    <property type="match status" value="1"/>
</dbReference>
<dbReference type="NCBIfam" id="NF004230">
    <property type="entry name" value="PRK05678.1"/>
    <property type="match status" value="1"/>
</dbReference>
<feature type="binding site" evidence="5">
    <location>
        <position position="43"/>
    </location>
    <ligand>
        <name>CoA</name>
        <dbReference type="ChEBI" id="CHEBI:57287"/>
    </ligand>
</feature>
<dbReference type="GO" id="GO:0000166">
    <property type="term" value="F:nucleotide binding"/>
    <property type="evidence" value="ECO:0007669"/>
    <property type="project" value="UniProtKB-KW"/>
</dbReference>
<name>A0A402CQL7_9BACT</name>
<evidence type="ECO:0000256" key="1">
    <source>
        <dbReference type="ARBA" id="ARBA00022532"/>
    </source>
</evidence>
<keyword evidence="1 5" id="KW-0816">Tricarboxylic acid cycle</keyword>
<organism evidence="8 9">
    <name type="scientific">Capsulimonas corticalis</name>
    <dbReference type="NCBI Taxonomy" id="2219043"/>
    <lineage>
        <taxon>Bacteria</taxon>
        <taxon>Bacillati</taxon>
        <taxon>Armatimonadota</taxon>
        <taxon>Armatimonadia</taxon>
        <taxon>Capsulimonadales</taxon>
        <taxon>Capsulimonadaceae</taxon>
        <taxon>Capsulimonas</taxon>
    </lineage>
</organism>
<accession>A0A402CQL7</accession>
<dbReference type="OrthoDB" id="9807196at2"/>
<feature type="active site" description="Tele-phosphohistidine intermediate" evidence="5">
    <location>
        <position position="246"/>
    </location>
</feature>
<comment type="subunit">
    <text evidence="5 7">Heterotetramer of two alpha and two beta subunits.</text>
</comment>
<dbReference type="FunFam" id="3.40.50.720:FF:000277">
    <property type="entry name" value="Succinate--CoA ligase [ADP-forming] subunit alpha"/>
    <property type="match status" value="1"/>
</dbReference>
<sequence length="289" mass="29310">MSILVGKDTKVIVQGITGREGEFHTTQMISYGTNVVGGVTPGKGGQTIQGVPVFNTVKEAVEETGANASCIFVPARFAADGILEAVDAGVDFIVCITEGIPIQDEIKAVNVVKTSKSRLLGPNCPGILTVGECKIGITPASIFTPGPIGIVSRSGTLTYEAVDALTRAGLGQTTCVGVGGDPMPGTRFIDVLPLFEADPATTAVVMCGEVGGSDEEIAAEYIKTMTKPVIGFIAGLTAPPGKRMGHAGAIISGSSGGPQAKVDALKAAGVRMAESTADIPGLVKQALGL</sequence>
<dbReference type="InterPro" id="IPR036291">
    <property type="entry name" value="NAD(P)-bd_dom_sf"/>
</dbReference>
<dbReference type="GO" id="GO:0004776">
    <property type="term" value="F:succinate-CoA ligase (GDP-forming) activity"/>
    <property type="evidence" value="ECO:0007669"/>
    <property type="project" value="TreeGrafter"/>
</dbReference>
<keyword evidence="9" id="KW-1185">Reference proteome</keyword>
<dbReference type="Pfam" id="PF02629">
    <property type="entry name" value="CoA_binding"/>
    <property type="match status" value="1"/>
</dbReference>
<proteinExistence type="inferred from homology"/>
<dbReference type="Proteomes" id="UP000287394">
    <property type="component" value="Chromosome"/>
</dbReference>
<dbReference type="InterPro" id="IPR017440">
    <property type="entry name" value="Cit_synth/succinyl-CoA_lig_AS"/>
</dbReference>
<dbReference type="FunFam" id="3.40.50.261:FF:000006">
    <property type="entry name" value="Succinate--CoA ligase [ADP-forming] subunit alpha"/>
    <property type="match status" value="1"/>
</dbReference>
<dbReference type="InterPro" id="IPR005811">
    <property type="entry name" value="SUCC_ACL_C"/>
</dbReference>
<dbReference type="Gene3D" id="3.40.50.261">
    <property type="entry name" value="Succinyl-CoA synthetase domains"/>
    <property type="match status" value="1"/>
</dbReference>
<evidence type="ECO:0000256" key="7">
    <source>
        <dbReference type="RuleBase" id="RU000699"/>
    </source>
</evidence>
<comment type="catalytic activity">
    <reaction evidence="5 7">
        <text>succinate + ATP + CoA = succinyl-CoA + ADP + phosphate</text>
        <dbReference type="Rhea" id="RHEA:17661"/>
        <dbReference type="ChEBI" id="CHEBI:30031"/>
        <dbReference type="ChEBI" id="CHEBI:30616"/>
        <dbReference type="ChEBI" id="CHEBI:43474"/>
        <dbReference type="ChEBI" id="CHEBI:57287"/>
        <dbReference type="ChEBI" id="CHEBI:57292"/>
        <dbReference type="ChEBI" id="CHEBI:456216"/>
        <dbReference type="EC" id="6.2.1.5"/>
    </reaction>
</comment>
<evidence type="ECO:0000256" key="4">
    <source>
        <dbReference type="ARBA" id="ARBA00060724"/>
    </source>
</evidence>
<gene>
    <name evidence="5" type="primary">sucD</name>
    <name evidence="8" type="ORF">CCAX7_47570</name>
</gene>
<dbReference type="HAMAP" id="MF_01988">
    <property type="entry name" value="Succ_CoA_alpha"/>
    <property type="match status" value="1"/>
</dbReference>
<feature type="binding site" evidence="5">
    <location>
        <begin position="17"/>
        <end position="20"/>
    </location>
    <ligand>
        <name>CoA</name>
        <dbReference type="ChEBI" id="CHEBI:57287"/>
    </ligand>
</feature>
<dbReference type="PIRSF" id="PIRSF001553">
    <property type="entry name" value="SucCS_alpha"/>
    <property type="match status" value="1"/>
</dbReference>
<dbReference type="GO" id="GO:0006099">
    <property type="term" value="P:tricarboxylic acid cycle"/>
    <property type="evidence" value="ECO:0007669"/>
    <property type="project" value="UniProtKB-UniRule"/>
</dbReference>
<keyword evidence="3 5" id="KW-0547">Nucleotide-binding</keyword>
<dbReference type="NCBIfam" id="TIGR01019">
    <property type="entry name" value="sucCoAalpha"/>
    <property type="match status" value="1"/>
</dbReference>
<comment type="similarity">
    <text evidence="4 5 6">Belongs to the succinate/malate CoA ligase alpha subunit family.</text>
</comment>
<evidence type="ECO:0000313" key="8">
    <source>
        <dbReference type="EMBL" id="BDI32706.1"/>
    </source>
</evidence>
<dbReference type="Pfam" id="PF00549">
    <property type="entry name" value="Ligase_CoA"/>
    <property type="match status" value="1"/>
</dbReference>
<dbReference type="GO" id="GO:0009361">
    <property type="term" value="C:succinate-CoA ligase complex (ADP-forming)"/>
    <property type="evidence" value="ECO:0007669"/>
    <property type="project" value="TreeGrafter"/>
</dbReference>
<evidence type="ECO:0000256" key="2">
    <source>
        <dbReference type="ARBA" id="ARBA00022598"/>
    </source>
</evidence>
<evidence type="ECO:0000256" key="6">
    <source>
        <dbReference type="RuleBase" id="RU000677"/>
    </source>
</evidence>
<comment type="pathway">
    <text evidence="5 7">Carbohydrate metabolism; tricarboxylic acid cycle; succinate from succinyl-CoA (ligase route): step 1/1.</text>
</comment>
<comment type="function">
    <text evidence="5 7">Succinyl-CoA synthetase functions in the citric acid cycle (TCA), coupling the hydrolysis of succinyl-CoA to the synthesis of either ATP or GTP and thus represents the only step of substrate-level phosphorylation in the TCA. The alpha subunit of the enzyme binds the substrates coenzyme A and phosphate, while succinate binding and nucleotide specificity is provided by the beta subunit.</text>
</comment>
<evidence type="ECO:0000313" key="9">
    <source>
        <dbReference type="Proteomes" id="UP000287394"/>
    </source>
</evidence>
<dbReference type="InterPro" id="IPR005810">
    <property type="entry name" value="CoA_lig_alpha"/>
</dbReference>
<dbReference type="RefSeq" id="WP_119319590.1">
    <property type="nucleotide sequence ID" value="NZ_AP025739.1"/>
</dbReference>
<comment type="catalytic activity">
    <reaction evidence="5">
        <text>GTP + succinate + CoA = succinyl-CoA + GDP + phosphate</text>
        <dbReference type="Rhea" id="RHEA:22120"/>
        <dbReference type="ChEBI" id="CHEBI:30031"/>
        <dbReference type="ChEBI" id="CHEBI:37565"/>
        <dbReference type="ChEBI" id="CHEBI:43474"/>
        <dbReference type="ChEBI" id="CHEBI:57287"/>
        <dbReference type="ChEBI" id="CHEBI:57292"/>
        <dbReference type="ChEBI" id="CHEBI:58189"/>
    </reaction>
</comment>
<dbReference type="GO" id="GO:0004775">
    <property type="term" value="F:succinate-CoA ligase (ADP-forming) activity"/>
    <property type="evidence" value="ECO:0007669"/>
    <property type="project" value="UniProtKB-UniRule"/>
</dbReference>
<reference evidence="8 9" key="1">
    <citation type="journal article" date="2019" name="Int. J. Syst. Evol. Microbiol.">
        <title>Capsulimonas corticalis gen. nov., sp. nov., an aerobic capsulated bacterium, of a novel bacterial order, Capsulimonadales ord. nov., of the class Armatimonadia of the phylum Armatimonadetes.</title>
        <authorList>
            <person name="Li J."/>
            <person name="Kudo C."/>
            <person name="Tonouchi A."/>
        </authorList>
    </citation>
    <scope>NUCLEOTIDE SEQUENCE [LARGE SCALE GENOMIC DNA]</scope>
    <source>
        <strain evidence="8 9">AX-7</strain>
    </source>
</reference>
<dbReference type="PROSITE" id="PS01216">
    <property type="entry name" value="SUCCINYL_COA_LIG_1"/>
    <property type="match status" value="1"/>
</dbReference>
<dbReference type="EC" id="6.2.1.5" evidence="5"/>